<organism evidence="1">
    <name type="scientific">Oikopleura dioica</name>
    <name type="common">Tunicate</name>
    <dbReference type="NCBI Taxonomy" id="34765"/>
    <lineage>
        <taxon>Eukaryota</taxon>
        <taxon>Metazoa</taxon>
        <taxon>Chordata</taxon>
        <taxon>Tunicata</taxon>
        <taxon>Appendicularia</taxon>
        <taxon>Copelata</taxon>
        <taxon>Oikopleuridae</taxon>
        <taxon>Oikopleura</taxon>
    </lineage>
</organism>
<sequence>MEFIFKTYLKFIIYISALVGSSPIAPAADTLIGHIRSASYYSFEVSILCASDTLPFDNYYSILHVTSGNNKGDIGSRVFAFWRMNKNNKIFIANPWSLKNDIAQHSCRANTYSNYKLVVSPDEDDSSNSIVEVMVNGDTVALYRGDKSQLIGDGFELQVWATNTWSKYGTASTYLIKDLIYTPTKYENKVKGSPTDFDSFLYRLNDCSGSSDLNFIR</sequence>
<protein>
    <submittedName>
        <fullName evidence="1">Uncharacterized protein</fullName>
    </submittedName>
</protein>
<proteinExistence type="predicted"/>
<reference evidence="1" key="1">
    <citation type="journal article" date="2010" name="Science">
        <title>Plasticity of animal genome architecture unmasked by rapid evolution of a pelagic tunicate.</title>
        <authorList>
            <person name="Denoeud F."/>
            <person name="Henriet S."/>
            <person name="Mungpakdee S."/>
            <person name="Aury J.M."/>
            <person name="Da Silva C."/>
            <person name="Brinkmann H."/>
            <person name="Mikhaleva J."/>
            <person name="Olsen L.C."/>
            <person name="Jubin C."/>
            <person name="Canestro C."/>
            <person name="Bouquet J.M."/>
            <person name="Danks G."/>
            <person name="Poulain J."/>
            <person name="Campsteijn C."/>
            <person name="Adamski M."/>
            <person name="Cross I."/>
            <person name="Yadetie F."/>
            <person name="Muffato M."/>
            <person name="Louis A."/>
            <person name="Butcher S."/>
            <person name="Tsagkogeorga G."/>
            <person name="Konrad A."/>
            <person name="Singh S."/>
            <person name="Jensen M.F."/>
            <person name="Cong E.H."/>
            <person name="Eikeseth-Otteraa H."/>
            <person name="Noel B."/>
            <person name="Anthouard V."/>
            <person name="Porcel B.M."/>
            <person name="Kachouri-Lafond R."/>
            <person name="Nishino A."/>
            <person name="Ugolini M."/>
            <person name="Chourrout P."/>
            <person name="Nishida H."/>
            <person name="Aasland R."/>
            <person name="Huzurbazar S."/>
            <person name="Westhof E."/>
            <person name="Delsuc F."/>
            <person name="Lehrach H."/>
            <person name="Reinhardt R."/>
            <person name="Weissenbach J."/>
            <person name="Roy S.W."/>
            <person name="Artiguenave F."/>
            <person name="Postlethwait J.H."/>
            <person name="Manak J.R."/>
            <person name="Thompson E.M."/>
            <person name="Jaillon O."/>
            <person name="Du Pasquier L."/>
            <person name="Boudinot P."/>
            <person name="Liberles D.A."/>
            <person name="Volff J.N."/>
            <person name="Philippe H."/>
            <person name="Lenhard B."/>
            <person name="Roest Crollius H."/>
            <person name="Wincker P."/>
            <person name="Chourrout D."/>
        </authorList>
    </citation>
    <scope>NUCLEOTIDE SEQUENCE [LARGE SCALE GENOMIC DNA]</scope>
</reference>
<dbReference type="InParanoid" id="E4XJ72"/>
<accession>E4XJ72</accession>
<keyword evidence="2" id="KW-1185">Reference proteome</keyword>
<evidence type="ECO:0000313" key="1">
    <source>
        <dbReference type="EMBL" id="CBY10515.1"/>
    </source>
</evidence>
<dbReference type="EMBL" id="FN653058">
    <property type="protein sequence ID" value="CBY10515.1"/>
    <property type="molecule type" value="Genomic_DNA"/>
</dbReference>
<name>E4XJ72_OIKDI</name>
<evidence type="ECO:0000313" key="2">
    <source>
        <dbReference type="Proteomes" id="UP000001307"/>
    </source>
</evidence>
<dbReference type="AlphaFoldDB" id="E4XJ72"/>
<gene>
    <name evidence="1" type="ORF">GSOID_T00012655001</name>
</gene>
<dbReference type="Proteomes" id="UP000001307">
    <property type="component" value="Unassembled WGS sequence"/>
</dbReference>